<dbReference type="EMBL" id="JBHTCS010000028">
    <property type="protein sequence ID" value="MFC7450655.1"/>
    <property type="molecule type" value="Genomic_DNA"/>
</dbReference>
<name>A0ABW2S3W8_9NOCA</name>
<comment type="caution">
    <text evidence="1">The sequence shown here is derived from an EMBL/GenBank/DDBJ whole genome shotgun (WGS) entry which is preliminary data.</text>
</comment>
<keyword evidence="2" id="KW-1185">Reference proteome</keyword>
<evidence type="ECO:0000313" key="2">
    <source>
        <dbReference type="Proteomes" id="UP001596484"/>
    </source>
</evidence>
<accession>A0ABW2S3W8</accession>
<reference evidence="2" key="1">
    <citation type="journal article" date="2019" name="Int. J. Syst. Evol. Microbiol.">
        <title>The Global Catalogue of Microorganisms (GCM) 10K type strain sequencing project: providing services to taxonomists for standard genome sequencing and annotation.</title>
        <authorList>
            <consortium name="The Broad Institute Genomics Platform"/>
            <consortium name="The Broad Institute Genome Sequencing Center for Infectious Disease"/>
            <person name="Wu L."/>
            <person name="Ma J."/>
        </authorList>
    </citation>
    <scope>NUCLEOTIDE SEQUENCE [LARGE SCALE GENOMIC DNA]</scope>
    <source>
        <strain evidence="2">ICMP 19430</strain>
    </source>
</reference>
<organism evidence="1 2">
    <name type="scientific">Rhodococcus daqingensis</name>
    <dbReference type="NCBI Taxonomy" id="2479363"/>
    <lineage>
        <taxon>Bacteria</taxon>
        <taxon>Bacillati</taxon>
        <taxon>Actinomycetota</taxon>
        <taxon>Actinomycetes</taxon>
        <taxon>Mycobacteriales</taxon>
        <taxon>Nocardiaceae</taxon>
        <taxon>Rhodococcus</taxon>
    </lineage>
</organism>
<dbReference type="Proteomes" id="UP001596484">
    <property type="component" value="Unassembled WGS sequence"/>
</dbReference>
<proteinExistence type="predicted"/>
<sequence>MVAIATAVVAITATISTGLFTYNIGKEQIQGTNERSDREFLRSQRQTAYSAYMKAERDAHRKLYPISDLFDPNADITPSFDQTAGVADEFLAAMKSLADKSLELQLIASRPVIEANMAVAAEWDSIRTAIIDGMDRLQAGQYDGDTQSDAFVTQEEIERLAWAGFNFAAAARVDLGVPTG</sequence>
<evidence type="ECO:0000313" key="1">
    <source>
        <dbReference type="EMBL" id="MFC7450655.1"/>
    </source>
</evidence>
<gene>
    <name evidence="1" type="ORF">ACFQS9_22400</name>
</gene>
<dbReference type="RefSeq" id="WP_378408760.1">
    <property type="nucleotide sequence ID" value="NZ_JBHTCS010000028.1"/>
</dbReference>
<protein>
    <submittedName>
        <fullName evidence="1">Uncharacterized protein</fullName>
    </submittedName>
</protein>